<comment type="caution">
    <text evidence="2">The sequence shown here is derived from an EMBL/GenBank/DDBJ whole genome shotgun (WGS) entry which is preliminary data.</text>
</comment>
<reference evidence="2 3" key="1">
    <citation type="submission" date="2021-06" db="EMBL/GenBank/DDBJ databases">
        <title>Caerostris extrusa draft genome.</title>
        <authorList>
            <person name="Kono N."/>
            <person name="Arakawa K."/>
        </authorList>
    </citation>
    <scope>NUCLEOTIDE SEQUENCE [LARGE SCALE GENOMIC DNA]</scope>
</reference>
<dbReference type="AlphaFoldDB" id="A0AAV4VIQ3"/>
<dbReference type="Proteomes" id="UP001054945">
    <property type="component" value="Unassembled WGS sequence"/>
</dbReference>
<sequence>MARGECFIPVGGIAKCHSMFDVRTRWRLFSNVSQSLSERNKCSSAAEFNHHPLGVFQNEKNYLFPPPPSEGTTSLGGQPPPANKEGGRRRNGRSH</sequence>
<evidence type="ECO:0000313" key="2">
    <source>
        <dbReference type="EMBL" id="GIY69499.1"/>
    </source>
</evidence>
<evidence type="ECO:0000256" key="1">
    <source>
        <dbReference type="SAM" id="MobiDB-lite"/>
    </source>
</evidence>
<gene>
    <name evidence="2" type="ORF">CEXT_594261</name>
</gene>
<evidence type="ECO:0000313" key="3">
    <source>
        <dbReference type="Proteomes" id="UP001054945"/>
    </source>
</evidence>
<name>A0AAV4VIQ3_CAEEX</name>
<keyword evidence="3" id="KW-1185">Reference proteome</keyword>
<proteinExistence type="predicted"/>
<dbReference type="EMBL" id="BPLR01014542">
    <property type="protein sequence ID" value="GIY69499.1"/>
    <property type="molecule type" value="Genomic_DNA"/>
</dbReference>
<accession>A0AAV4VIQ3</accession>
<organism evidence="2 3">
    <name type="scientific">Caerostris extrusa</name>
    <name type="common">Bark spider</name>
    <name type="synonym">Caerostris bankana</name>
    <dbReference type="NCBI Taxonomy" id="172846"/>
    <lineage>
        <taxon>Eukaryota</taxon>
        <taxon>Metazoa</taxon>
        <taxon>Ecdysozoa</taxon>
        <taxon>Arthropoda</taxon>
        <taxon>Chelicerata</taxon>
        <taxon>Arachnida</taxon>
        <taxon>Araneae</taxon>
        <taxon>Araneomorphae</taxon>
        <taxon>Entelegynae</taxon>
        <taxon>Araneoidea</taxon>
        <taxon>Araneidae</taxon>
        <taxon>Caerostris</taxon>
    </lineage>
</organism>
<feature type="region of interest" description="Disordered" evidence="1">
    <location>
        <begin position="59"/>
        <end position="95"/>
    </location>
</feature>
<protein>
    <submittedName>
        <fullName evidence="2">Uncharacterized protein</fullName>
    </submittedName>
</protein>